<dbReference type="InterPro" id="IPR036388">
    <property type="entry name" value="WH-like_DNA-bd_sf"/>
</dbReference>
<gene>
    <name evidence="6" type="ORF">WH96_14605</name>
</gene>
<comment type="caution">
    <text evidence="6">The sequence shown here is derived from an EMBL/GenBank/DDBJ whole genome shotgun (WGS) entry which is preliminary data.</text>
</comment>
<protein>
    <recommendedName>
        <fullName evidence="8">IclR family transcriptional regulator</fullName>
    </recommendedName>
</protein>
<dbReference type="PANTHER" id="PTHR30136:SF35">
    <property type="entry name" value="HTH-TYPE TRANSCRIPTIONAL REGULATOR RV1719"/>
    <property type="match status" value="1"/>
</dbReference>
<dbReference type="RefSeq" id="WP_047764932.1">
    <property type="nucleotide sequence ID" value="NZ_LAQL01000009.1"/>
</dbReference>
<dbReference type="InterPro" id="IPR029016">
    <property type="entry name" value="GAF-like_dom_sf"/>
</dbReference>
<dbReference type="GO" id="GO:0003700">
    <property type="term" value="F:DNA-binding transcription factor activity"/>
    <property type="evidence" value="ECO:0007669"/>
    <property type="project" value="TreeGrafter"/>
</dbReference>
<feature type="domain" description="IclR-ED" evidence="5">
    <location>
        <begin position="85"/>
        <end position="268"/>
    </location>
</feature>
<dbReference type="SUPFAM" id="SSF55781">
    <property type="entry name" value="GAF domain-like"/>
    <property type="match status" value="1"/>
</dbReference>
<keyword evidence="7" id="KW-1185">Reference proteome</keyword>
<dbReference type="InterPro" id="IPR005471">
    <property type="entry name" value="Tscrpt_reg_IclR_N"/>
</dbReference>
<proteinExistence type="predicted"/>
<dbReference type="STRING" id="1489064.WH96_14605"/>
<evidence type="ECO:0000256" key="2">
    <source>
        <dbReference type="ARBA" id="ARBA00023125"/>
    </source>
</evidence>
<evidence type="ECO:0000256" key="3">
    <source>
        <dbReference type="ARBA" id="ARBA00023163"/>
    </source>
</evidence>
<organism evidence="6 7">
    <name type="scientific">Kiloniella spongiae</name>
    <dbReference type="NCBI Taxonomy" id="1489064"/>
    <lineage>
        <taxon>Bacteria</taxon>
        <taxon>Pseudomonadati</taxon>
        <taxon>Pseudomonadota</taxon>
        <taxon>Alphaproteobacteria</taxon>
        <taxon>Rhodospirillales</taxon>
        <taxon>Kiloniellaceae</taxon>
        <taxon>Kiloniella</taxon>
    </lineage>
</organism>
<dbReference type="Proteomes" id="UP000035444">
    <property type="component" value="Unassembled WGS sequence"/>
</dbReference>
<dbReference type="AlphaFoldDB" id="A0A0H2MC87"/>
<dbReference type="PROSITE" id="PS51078">
    <property type="entry name" value="ICLR_ED"/>
    <property type="match status" value="1"/>
</dbReference>
<dbReference type="GO" id="GO:0003677">
    <property type="term" value="F:DNA binding"/>
    <property type="evidence" value="ECO:0007669"/>
    <property type="project" value="UniProtKB-KW"/>
</dbReference>
<reference evidence="6 7" key="1">
    <citation type="submission" date="2015-03" db="EMBL/GenBank/DDBJ databases">
        <title>Genome Sequence of Kiloniella spongiae MEBiC09566, isolated from a marine sponge.</title>
        <authorList>
            <person name="Shao Z."/>
            <person name="Wang L."/>
            <person name="Li X."/>
        </authorList>
    </citation>
    <scope>NUCLEOTIDE SEQUENCE [LARGE SCALE GENOMIC DNA]</scope>
    <source>
        <strain evidence="6 7">MEBiC09566</strain>
    </source>
</reference>
<dbReference type="EMBL" id="LAQL01000009">
    <property type="protein sequence ID" value="KLN59943.1"/>
    <property type="molecule type" value="Genomic_DNA"/>
</dbReference>
<evidence type="ECO:0008006" key="8">
    <source>
        <dbReference type="Google" id="ProtNLM"/>
    </source>
</evidence>
<dbReference type="PANTHER" id="PTHR30136">
    <property type="entry name" value="HELIX-TURN-HELIX TRANSCRIPTIONAL REGULATOR, ICLR FAMILY"/>
    <property type="match status" value="1"/>
</dbReference>
<dbReference type="InterPro" id="IPR050707">
    <property type="entry name" value="HTH_MetabolicPath_Reg"/>
</dbReference>
<evidence type="ECO:0000259" key="4">
    <source>
        <dbReference type="PROSITE" id="PS51077"/>
    </source>
</evidence>
<dbReference type="Gene3D" id="1.10.10.10">
    <property type="entry name" value="Winged helix-like DNA-binding domain superfamily/Winged helix DNA-binding domain"/>
    <property type="match status" value="1"/>
</dbReference>
<evidence type="ECO:0000313" key="7">
    <source>
        <dbReference type="Proteomes" id="UP000035444"/>
    </source>
</evidence>
<dbReference type="SUPFAM" id="SSF46785">
    <property type="entry name" value="Winged helix' DNA-binding domain"/>
    <property type="match status" value="1"/>
</dbReference>
<keyword evidence="2" id="KW-0238">DNA-binding</keyword>
<name>A0A0H2MC87_9PROT</name>
<dbReference type="PROSITE" id="PS51077">
    <property type="entry name" value="HTH_ICLR"/>
    <property type="match status" value="1"/>
</dbReference>
<keyword evidence="1" id="KW-0805">Transcription regulation</keyword>
<dbReference type="InterPro" id="IPR014757">
    <property type="entry name" value="Tscrpt_reg_IclR_C"/>
</dbReference>
<dbReference type="Pfam" id="PF01614">
    <property type="entry name" value="IclR_C"/>
    <property type="match status" value="1"/>
</dbReference>
<dbReference type="GO" id="GO:0045892">
    <property type="term" value="P:negative regulation of DNA-templated transcription"/>
    <property type="evidence" value="ECO:0007669"/>
    <property type="project" value="TreeGrafter"/>
</dbReference>
<evidence type="ECO:0000256" key="1">
    <source>
        <dbReference type="ARBA" id="ARBA00023015"/>
    </source>
</evidence>
<dbReference type="InterPro" id="IPR036390">
    <property type="entry name" value="WH_DNA-bd_sf"/>
</dbReference>
<sequence length="268" mass="28950">MDVKQQSKSIQTPSLTPAQTGVGLLHKAFELLNLFQIDQVNWSQSEIIGKTGMSRSTVSRLVRYLVETGYLAEIPKTGRYSLGMAAINLGQRAMVGFDISAICQPILDKLAKITSETIILTVFDKASNRVVCINQIESRGGGLRVFEEVGASFPLHAGAAPRAILACLSDELVDGYLKGKLKAFTSQTFVEKKLLKENIETIRSQGYAVSSEETYEGAAGIAAAFTSSGGQPVGSLAIAFPMNRLGQKERDVLGRQLRAFANEISALF</sequence>
<dbReference type="Pfam" id="PF09339">
    <property type="entry name" value="HTH_IclR"/>
    <property type="match status" value="1"/>
</dbReference>
<feature type="domain" description="HTH iclR-type" evidence="4">
    <location>
        <begin position="22"/>
        <end position="84"/>
    </location>
</feature>
<keyword evidence="3" id="KW-0804">Transcription</keyword>
<evidence type="ECO:0000313" key="6">
    <source>
        <dbReference type="EMBL" id="KLN59943.1"/>
    </source>
</evidence>
<evidence type="ECO:0000259" key="5">
    <source>
        <dbReference type="PROSITE" id="PS51078"/>
    </source>
</evidence>
<dbReference type="Gene3D" id="3.30.450.40">
    <property type="match status" value="1"/>
</dbReference>
<accession>A0A0H2MC87</accession>
<dbReference type="SMART" id="SM00346">
    <property type="entry name" value="HTH_ICLR"/>
    <property type="match status" value="1"/>
</dbReference>